<accession>A0ACA9U3R4</accession>
<keyword evidence="2" id="KW-1185">Reference proteome</keyword>
<gene>
    <name evidence="1" type="ORF">CRV2_00021474</name>
</gene>
<evidence type="ECO:0000313" key="1">
    <source>
        <dbReference type="EMBL" id="CAG9947900.1"/>
    </source>
</evidence>
<name>A0ACA9U3R4_BIOOC</name>
<dbReference type="Proteomes" id="UP000836387">
    <property type="component" value="Unassembled WGS sequence"/>
</dbReference>
<organism evidence="1 2">
    <name type="scientific">Clonostachys rosea f. rosea IK726</name>
    <dbReference type="NCBI Taxonomy" id="1349383"/>
    <lineage>
        <taxon>Eukaryota</taxon>
        <taxon>Fungi</taxon>
        <taxon>Dikarya</taxon>
        <taxon>Ascomycota</taxon>
        <taxon>Pezizomycotina</taxon>
        <taxon>Sordariomycetes</taxon>
        <taxon>Hypocreomycetidae</taxon>
        <taxon>Hypocreales</taxon>
        <taxon>Bionectriaceae</taxon>
        <taxon>Clonostachys</taxon>
    </lineage>
</organism>
<reference evidence="1" key="2">
    <citation type="submission" date="2021-10" db="EMBL/GenBank/DDBJ databases">
        <authorList>
            <person name="Piombo E."/>
        </authorList>
    </citation>
    <scope>NUCLEOTIDE SEQUENCE</scope>
</reference>
<evidence type="ECO:0000313" key="2">
    <source>
        <dbReference type="Proteomes" id="UP000836387"/>
    </source>
</evidence>
<proteinExistence type="predicted"/>
<comment type="caution">
    <text evidence="1">The sequence shown here is derived from an EMBL/GenBank/DDBJ whole genome shotgun (WGS) entry which is preliminary data.</text>
</comment>
<dbReference type="EMBL" id="CADEHS020000013">
    <property type="protein sequence ID" value="CAG9947900.1"/>
    <property type="molecule type" value="Genomic_DNA"/>
</dbReference>
<reference evidence="1" key="1">
    <citation type="submission" date="2020-04" db="EMBL/GenBank/DDBJ databases">
        <authorList>
            <person name="Broberg M."/>
        </authorList>
    </citation>
    <scope>NUCLEOTIDE SEQUENCE</scope>
</reference>
<sequence length="152" mass="16602">MAAAALHLFTRHIQESPLQFDTFLEQIIVEFGYGSILLNDTDHLLIELFTDLPDQWDDCICGSESKVDLSFPPSAGVATLYSNSTNFNNLMSISWPLSCSGSSTSSSSSFSSSLSATLIPSVWYADVAIFKDLFDFDSDVECGQMIFVSGGR</sequence>
<protein>
    <submittedName>
        <fullName evidence="1">Uncharacterized protein</fullName>
    </submittedName>
</protein>